<feature type="coiled-coil region" evidence="2">
    <location>
        <begin position="12"/>
        <end position="46"/>
    </location>
</feature>
<feature type="non-terminal residue" evidence="3">
    <location>
        <position position="117"/>
    </location>
</feature>
<reference evidence="3 4" key="1">
    <citation type="submission" date="2014-04" db="EMBL/GenBank/DDBJ databases">
        <title>Genome evolution of avian class.</title>
        <authorList>
            <person name="Zhang G."/>
            <person name="Li C."/>
        </authorList>
    </citation>
    <scope>NUCLEOTIDE SEQUENCE [LARGE SCALE GENOMIC DNA]</scope>
    <source>
        <strain evidence="3">BGI_N300</strain>
    </source>
</reference>
<evidence type="ECO:0000313" key="4">
    <source>
        <dbReference type="Proteomes" id="UP000054308"/>
    </source>
</evidence>
<evidence type="ECO:0000256" key="1">
    <source>
        <dbReference type="ARBA" id="ARBA00006190"/>
    </source>
</evidence>
<organism evidence="3 4">
    <name type="scientific">Calypte anna</name>
    <name type="common">Anna's hummingbird</name>
    <name type="synonym">Archilochus anna</name>
    <dbReference type="NCBI Taxonomy" id="9244"/>
    <lineage>
        <taxon>Eukaryota</taxon>
        <taxon>Metazoa</taxon>
        <taxon>Chordata</taxon>
        <taxon>Craniata</taxon>
        <taxon>Vertebrata</taxon>
        <taxon>Euteleostomi</taxon>
        <taxon>Archelosauria</taxon>
        <taxon>Archosauria</taxon>
        <taxon>Dinosauria</taxon>
        <taxon>Saurischia</taxon>
        <taxon>Theropoda</taxon>
        <taxon>Coelurosauria</taxon>
        <taxon>Aves</taxon>
        <taxon>Neognathae</taxon>
        <taxon>Neoaves</taxon>
        <taxon>Strisores</taxon>
        <taxon>Apodiformes</taxon>
        <taxon>Trochilidae</taxon>
        <taxon>Calypte</taxon>
    </lineage>
</organism>
<evidence type="ECO:0000313" key="3">
    <source>
        <dbReference type="EMBL" id="KFP04732.1"/>
    </source>
</evidence>
<dbReference type="Proteomes" id="UP000054308">
    <property type="component" value="Unassembled WGS sequence"/>
</dbReference>
<keyword evidence="4" id="KW-1185">Reference proteome</keyword>
<evidence type="ECO:0000256" key="2">
    <source>
        <dbReference type="SAM" id="Coils"/>
    </source>
</evidence>
<dbReference type="Pfam" id="PF03357">
    <property type="entry name" value="Snf7"/>
    <property type="match status" value="1"/>
</dbReference>
<dbReference type="EMBL" id="KL218374">
    <property type="protein sequence ID" value="KFP04732.1"/>
    <property type="molecule type" value="Genomic_DNA"/>
</dbReference>
<dbReference type="InterPro" id="IPR005024">
    <property type="entry name" value="Snf7_fam"/>
</dbReference>
<keyword evidence="2" id="KW-0175">Coiled coil</keyword>
<accession>A0A091I918</accession>
<dbReference type="Gene3D" id="6.10.140.1230">
    <property type="match status" value="1"/>
</dbReference>
<dbReference type="STRING" id="9244.A0A091I918"/>
<name>A0A091I918_CALAN</name>
<comment type="similarity">
    <text evidence="1">Belongs to the SNF7 family.</text>
</comment>
<dbReference type="GO" id="GO:0007034">
    <property type="term" value="P:vacuolar transport"/>
    <property type="evidence" value="ECO:0007669"/>
    <property type="project" value="InterPro"/>
</dbReference>
<dbReference type="AlphaFoldDB" id="A0A091I918"/>
<sequence>MELLFGRRRSPEELLRQNLRALSRAARDLERERQKLESQEKKIIGDIKKMAKQGQMEAVKVLAKDLVRTRRYSHKFLTLRANVQAVALKIQTLKSNNSMAQAMKGVTKAMATMNRQV</sequence>
<protein>
    <submittedName>
        <fullName evidence="3">Charged multivesicular body protein 2a</fullName>
    </submittedName>
</protein>
<dbReference type="PANTHER" id="PTHR10476">
    <property type="entry name" value="CHARGED MULTIVESICULAR BODY PROTEIN"/>
    <property type="match status" value="1"/>
</dbReference>
<proteinExistence type="inferred from homology"/>
<gene>
    <name evidence="3" type="ORF">N300_15944</name>
</gene>